<dbReference type="InterPro" id="IPR033457">
    <property type="entry name" value="DUF5133"/>
</dbReference>
<dbReference type="EMBL" id="CP159534">
    <property type="protein sequence ID" value="XCJ68985.1"/>
    <property type="molecule type" value="Genomic_DNA"/>
</dbReference>
<dbReference type="AlphaFoldDB" id="A0AAU8ILC9"/>
<reference evidence="1" key="1">
    <citation type="submission" date="2024-06" db="EMBL/GenBank/DDBJ databases">
        <title>Streptomyces sp. strain HUAS MG91 genome sequences.</title>
        <authorList>
            <person name="Mo P."/>
        </authorList>
    </citation>
    <scope>NUCLEOTIDE SEQUENCE</scope>
    <source>
        <strain evidence="1">HUAS MG91</strain>
    </source>
</reference>
<evidence type="ECO:0000313" key="1">
    <source>
        <dbReference type="EMBL" id="XCJ68985.1"/>
    </source>
</evidence>
<protein>
    <submittedName>
        <fullName evidence="1">DUF5133 domain-containing protein</fullName>
    </submittedName>
</protein>
<dbReference type="RefSeq" id="WP_353940667.1">
    <property type="nucleotide sequence ID" value="NZ_CP159534.1"/>
</dbReference>
<dbReference type="Pfam" id="PF17196">
    <property type="entry name" value="DUF5133"/>
    <property type="match status" value="1"/>
</dbReference>
<name>A0AAU8ILC9_9ACTN</name>
<dbReference type="KEGG" id="stac:ABII15_02965"/>
<gene>
    <name evidence="1" type="ORF">ABII15_02965</name>
</gene>
<sequence length="84" mass="8821">MITPSPSAVRALLARYAVARFAHEQCPDDGTARALEDITYTLCVMTASRTVAEALAAADALLVREVGPGLRPAPETGREEPAGL</sequence>
<proteinExistence type="predicted"/>
<organism evidence="1">
    <name type="scientific">Streptomyces tabacisoli</name>
    <dbReference type="NCBI Taxonomy" id="3156398"/>
    <lineage>
        <taxon>Bacteria</taxon>
        <taxon>Bacillati</taxon>
        <taxon>Actinomycetota</taxon>
        <taxon>Actinomycetes</taxon>
        <taxon>Kitasatosporales</taxon>
        <taxon>Streptomycetaceae</taxon>
        <taxon>Streptomyces</taxon>
    </lineage>
</organism>
<accession>A0AAU8ILC9</accession>